<evidence type="ECO:0000313" key="2">
    <source>
        <dbReference type="EMBL" id="EFN69390.1"/>
    </source>
</evidence>
<dbReference type="Proteomes" id="UP000000311">
    <property type="component" value="Unassembled WGS sequence"/>
</dbReference>
<dbReference type="InParanoid" id="E2AB01"/>
<keyword evidence="3" id="KW-1185">Reference proteome</keyword>
<dbReference type="AlphaFoldDB" id="E2AB01"/>
<protein>
    <submittedName>
        <fullName evidence="2">Protein cubitus interruptus</fullName>
    </submittedName>
</protein>
<feature type="region of interest" description="Disordered" evidence="1">
    <location>
        <begin position="44"/>
        <end position="65"/>
    </location>
</feature>
<organism evidence="3">
    <name type="scientific">Camponotus floridanus</name>
    <name type="common">Florida carpenter ant</name>
    <dbReference type="NCBI Taxonomy" id="104421"/>
    <lineage>
        <taxon>Eukaryota</taxon>
        <taxon>Metazoa</taxon>
        <taxon>Ecdysozoa</taxon>
        <taxon>Arthropoda</taxon>
        <taxon>Hexapoda</taxon>
        <taxon>Insecta</taxon>
        <taxon>Pterygota</taxon>
        <taxon>Neoptera</taxon>
        <taxon>Endopterygota</taxon>
        <taxon>Hymenoptera</taxon>
        <taxon>Apocrita</taxon>
        <taxon>Aculeata</taxon>
        <taxon>Formicoidea</taxon>
        <taxon>Formicidae</taxon>
        <taxon>Formicinae</taxon>
        <taxon>Camponotus</taxon>
    </lineage>
</organism>
<proteinExistence type="predicted"/>
<dbReference type="OrthoDB" id="3214149at2759"/>
<dbReference type="STRING" id="104421.E2AB01"/>
<accession>E2AB01</accession>
<evidence type="ECO:0000256" key="1">
    <source>
        <dbReference type="SAM" id="MobiDB-lite"/>
    </source>
</evidence>
<name>E2AB01_CAMFO</name>
<dbReference type="EMBL" id="GL438230">
    <property type="protein sequence ID" value="EFN69390.1"/>
    <property type="molecule type" value="Genomic_DNA"/>
</dbReference>
<gene>
    <name evidence="2" type="ORF">EAG_15692</name>
</gene>
<evidence type="ECO:0000313" key="3">
    <source>
        <dbReference type="Proteomes" id="UP000000311"/>
    </source>
</evidence>
<sequence>MVAGGMESQQQQVLAPTTRNRLKGRLNAKANQCYHDQHGSLPKIQCRDISQSQQGSPVKPPQGMRHDSYRRTLEYVQQCKNWSGNAQTHETNVSSSTHPISLPQPLPASANMVVNDMTSSLSSLLEENRYLQMIQ</sequence>
<reference evidence="2 3" key="1">
    <citation type="journal article" date="2010" name="Science">
        <title>Genomic comparison of the ants Camponotus floridanus and Harpegnathos saltator.</title>
        <authorList>
            <person name="Bonasio R."/>
            <person name="Zhang G."/>
            <person name="Ye C."/>
            <person name="Mutti N.S."/>
            <person name="Fang X."/>
            <person name="Qin N."/>
            <person name="Donahue G."/>
            <person name="Yang P."/>
            <person name="Li Q."/>
            <person name="Li C."/>
            <person name="Zhang P."/>
            <person name="Huang Z."/>
            <person name="Berger S.L."/>
            <person name="Reinberg D."/>
            <person name="Wang J."/>
            <person name="Liebig J."/>
        </authorList>
    </citation>
    <scope>NUCLEOTIDE SEQUENCE [LARGE SCALE GENOMIC DNA]</scope>
    <source>
        <strain evidence="3">C129</strain>
    </source>
</reference>